<dbReference type="Proteomes" id="UP000295499">
    <property type="component" value="Unassembled WGS sequence"/>
</dbReference>
<evidence type="ECO:0000313" key="2">
    <source>
        <dbReference type="EMBL" id="TDO21719.1"/>
    </source>
</evidence>
<keyword evidence="1" id="KW-0472">Membrane</keyword>
<evidence type="ECO:0000256" key="1">
    <source>
        <dbReference type="SAM" id="Phobius"/>
    </source>
</evidence>
<protein>
    <recommendedName>
        <fullName evidence="4">Phosphatidate cytidylyltransferase</fullName>
    </recommendedName>
</protein>
<dbReference type="AlphaFoldDB" id="A0A4R6IIC3"/>
<dbReference type="RefSeq" id="WP_133556440.1">
    <property type="nucleotide sequence ID" value="NZ_SNWM01000003.1"/>
</dbReference>
<keyword evidence="1" id="KW-0812">Transmembrane</keyword>
<name>A0A4R6IIC3_9SPHI</name>
<reference evidence="2 3" key="1">
    <citation type="submission" date="2019-03" db="EMBL/GenBank/DDBJ databases">
        <title>Genomic Encyclopedia of Archaeal and Bacterial Type Strains, Phase II (KMG-II): from individual species to whole genera.</title>
        <authorList>
            <person name="Goeker M."/>
        </authorList>
    </citation>
    <scope>NUCLEOTIDE SEQUENCE [LARGE SCALE GENOMIC DNA]</scope>
    <source>
        <strain evidence="2 3">DSM 19034</strain>
    </source>
</reference>
<feature type="transmembrane region" description="Helical" evidence="1">
    <location>
        <begin position="31"/>
        <end position="50"/>
    </location>
</feature>
<proteinExistence type="predicted"/>
<sequence length="59" mass="6340">MIKRYFPLAIVAFLTSTLASCSLIEGIFKAGVWSGVIIVVIVLALIIWVISKIFGGGSR</sequence>
<dbReference type="PROSITE" id="PS51257">
    <property type="entry name" value="PROKAR_LIPOPROTEIN"/>
    <property type="match status" value="1"/>
</dbReference>
<organism evidence="2 3">
    <name type="scientific">Pedobacter duraquae</name>
    <dbReference type="NCBI Taxonomy" id="425511"/>
    <lineage>
        <taxon>Bacteria</taxon>
        <taxon>Pseudomonadati</taxon>
        <taxon>Bacteroidota</taxon>
        <taxon>Sphingobacteriia</taxon>
        <taxon>Sphingobacteriales</taxon>
        <taxon>Sphingobacteriaceae</taxon>
        <taxon>Pedobacter</taxon>
    </lineage>
</organism>
<evidence type="ECO:0008006" key="4">
    <source>
        <dbReference type="Google" id="ProtNLM"/>
    </source>
</evidence>
<evidence type="ECO:0000313" key="3">
    <source>
        <dbReference type="Proteomes" id="UP000295499"/>
    </source>
</evidence>
<dbReference type="EMBL" id="SNWM01000003">
    <property type="protein sequence ID" value="TDO21719.1"/>
    <property type="molecule type" value="Genomic_DNA"/>
</dbReference>
<keyword evidence="1" id="KW-1133">Transmembrane helix</keyword>
<accession>A0A4R6IIC3</accession>
<dbReference type="OrthoDB" id="714277at2"/>
<gene>
    <name evidence="2" type="ORF">CLV32_2826</name>
</gene>
<keyword evidence="3" id="KW-1185">Reference proteome</keyword>
<comment type="caution">
    <text evidence="2">The sequence shown here is derived from an EMBL/GenBank/DDBJ whole genome shotgun (WGS) entry which is preliminary data.</text>
</comment>